<protein>
    <submittedName>
        <fullName evidence="2">Uncharacterized protein</fullName>
    </submittedName>
</protein>
<evidence type="ECO:0000256" key="1">
    <source>
        <dbReference type="SAM" id="MobiDB-lite"/>
    </source>
</evidence>
<comment type="caution">
    <text evidence="2">The sequence shown here is derived from an EMBL/GenBank/DDBJ whole genome shotgun (WGS) entry which is preliminary data.</text>
</comment>
<dbReference type="Proteomes" id="UP001605036">
    <property type="component" value="Unassembled WGS sequence"/>
</dbReference>
<dbReference type="EMBL" id="JBHFFA010000007">
    <property type="protein sequence ID" value="KAL2613674.1"/>
    <property type="molecule type" value="Genomic_DNA"/>
</dbReference>
<keyword evidence="3" id="KW-1185">Reference proteome</keyword>
<evidence type="ECO:0000313" key="2">
    <source>
        <dbReference type="EMBL" id="KAL2613674.1"/>
    </source>
</evidence>
<organism evidence="2 3">
    <name type="scientific">Riccia fluitans</name>
    <dbReference type="NCBI Taxonomy" id="41844"/>
    <lineage>
        <taxon>Eukaryota</taxon>
        <taxon>Viridiplantae</taxon>
        <taxon>Streptophyta</taxon>
        <taxon>Embryophyta</taxon>
        <taxon>Marchantiophyta</taxon>
        <taxon>Marchantiopsida</taxon>
        <taxon>Marchantiidae</taxon>
        <taxon>Marchantiales</taxon>
        <taxon>Ricciaceae</taxon>
        <taxon>Riccia</taxon>
    </lineage>
</organism>
<evidence type="ECO:0000313" key="3">
    <source>
        <dbReference type="Proteomes" id="UP001605036"/>
    </source>
</evidence>
<reference evidence="2 3" key="1">
    <citation type="submission" date="2024-09" db="EMBL/GenBank/DDBJ databases">
        <title>Chromosome-scale assembly of Riccia fluitans.</title>
        <authorList>
            <person name="Paukszto L."/>
            <person name="Sawicki J."/>
            <person name="Karawczyk K."/>
            <person name="Piernik-Szablinska J."/>
            <person name="Szczecinska M."/>
            <person name="Mazdziarz M."/>
        </authorList>
    </citation>
    <scope>NUCLEOTIDE SEQUENCE [LARGE SCALE GENOMIC DNA]</scope>
    <source>
        <strain evidence="2">Rf_01</strain>
        <tissue evidence="2">Aerial parts of the thallus</tissue>
    </source>
</reference>
<proteinExistence type="predicted"/>
<dbReference type="AlphaFoldDB" id="A0ABD1XXL0"/>
<feature type="region of interest" description="Disordered" evidence="1">
    <location>
        <begin position="133"/>
        <end position="168"/>
    </location>
</feature>
<feature type="region of interest" description="Disordered" evidence="1">
    <location>
        <begin position="41"/>
        <end position="66"/>
    </location>
</feature>
<accession>A0ABD1XXL0</accession>
<feature type="compositionally biased region" description="Polar residues" evidence="1">
    <location>
        <begin position="41"/>
        <end position="50"/>
    </location>
</feature>
<name>A0ABD1XXL0_9MARC</name>
<sequence length="188" mass="20537">MAHSKKRACRQSTEVFDFDPMAIAMEAAEEVIRAAIDPTVPNSQEATTGDISPAIDPTQPTDNARGVGPNNIQQEDEGLQLNLRMEFQARLPLGSISTMMYLSTTFSCETPLGGAVKMDGKLVEPFDLDELERPSKTIRSNPSKKSDVSLLPNVGVEAPTPRKGKEKMAMQPKNTFGHVTWALRAHVT</sequence>
<gene>
    <name evidence="2" type="ORF">R1flu_025366</name>
</gene>